<dbReference type="InterPro" id="IPR052555">
    <property type="entry name" value="dCTP_Pyrophosphatase"/>
</dbReference>
<name>C8NFA5_9LACT</name>
<reference evidence="1 2" key="1">
    <citation type="submission" date="2009-08" db="EMBL/GenBank/DDBJ databases">
        <authorList>
            <person name="Muzny D."/>
            <person name="Qin X."/>
            <person name="Deng J."/>
            <person name="Jiang H."/>
            <person name="Liu Y."/>
            <person name="Qu J."/>
            <person name="Song X.-Z."/>
            <person name="Zhang L."/>
            <person name="Thornton R."/>
            <person name="Coyle M."/>
            <person name="Francisco L."/>
            <person name="Jackson L."/>
            <person name="Javaid M."/>
            <person name="Korchina V."/>
            <person name="Kovar C."/>
            <person name="Mata R."/>
            <person name="Mathew T."/>
            <person name="Ngo R."/>
            <person name="Nguyen L."/>
            <person name="Nguyen N."/>
            <person name="Okwuonu G."/>
            <person name="Ongeri F."/>
            <person name="Pham C."/>
            <person name="Simmons D."/>
            <person name="Wilczek-Boney K."/>
            <person name="Hale W."/>
            <person name="Jakkamsetti A."/>
            <person name="Pham P."/>
            <person name="Ruth R."/>
            <person name="San Lucas F."/>
            <person name="Warren J."/>
            <person name="Zhang J."/>
            <person name="Zhao Z."/>
            <person name="Zhou C."/>
            <person name="Zhu D."/>
            <person name="Lee S."/>
            <person name="Bess C."/>
            <person name="Blankenburg K."/>
            <person name="Forbes L."/>
            <person name="Fu Q."/>
            <person name="Gubbala S."/>
            <person name="Hirani K."/>
            <person name="Jayaseelan J.C."/>
            <person name="Lara F."/>
            <person name="Munidasa M."/>
            <person name="Palculict T."/>
            <person name="Patil S."/>
            <person name="Pu L.-L."/>
            <person name="Saada N."/>
            <person name="Tang L."/>
            <person name="Weissenberger G."/>
            <person name="Zhu Y."/>
            <person name="Hemphill L."/>
            <person name="Shang Y."/>
            <person name="Youmans B."/>
            <person name="Ayvaz T."/>
            <person name="Ross M."/>
            <person name="Santibanez J."/>
            <person name="Aqrawi P."/>
            <person name="Gross S."/>
            <person name="Joshi V."/>
            <person name="Fowler G."/>
            <person name="Nazareth L."/>
            <person name="Reid J."/>
            <person name="Worley K."/>
            <person name="Petrosino J."/>
            <person name="Highlander S."/>
            <person name="Gibbs R."/>
        </authorList>
    </citation>
    <scope>NUCLEOTIDE SEQUENCE [LARGE SCALE GENOMIC DNA]</scope>
    <source>
        <strain evidence="1 2">ATCC 49175</strain>
    </source>
</reference>
<dbReference type="GO" id="GO:0047429">
    <property type="term" value="F:nucleoside triphosphate diphosphatase activity"/>
    <property type="evidence" value="ECO:0007669"/>
    <property type="project" value="InterPro"/>
</dbReference>
<proteinExistence type="predicted"/>
<keyword evidence="2" id="KW-1185">Reference proteome</keyword>
<protein>
    <recommendedName>
        <fullName evidence="3">MazG nucleotide pyrophosphohydrolase domain protein</fullName>
    </recommendedName>
</protein>
<dbReference type="RefSeq" id="WP_005605812.1">
    <property type="nucleotide sequence ID" value="NZ_CP102283.1"/>
</dbReference>
<dbReference type="eggNOG" id="COG1694">
    <property type="taxonomic scope" value="Bacteria"/>
</dbReference>
<evidence type="ECO:0008006" key="3">
    <source>
        <dbReference type="Google" id="ProtNLM"/>
    </source>
</evidence>
<dbReference type="Pfam" id="PF12643">
    <property type="entry name" value="MazG-like"/>
    <property type="match status" value="1"/>
</dbReference>
<dbReference type="PANTHER" id="PTHR46523">
    <property type="entry name" value="DCTP PYROPHOSPHATASE 1"/>
    <property type="match status" value="1"/>
</dbReference>
<organism evidence="1 2">
    <name type="scientific">Granulicatella adiacens ATCC 49175</name>
    <dbReference type="NCBI Taxonomy" id="638301"/>
    <lineage>
        <taxon>Bacteria</taxon>
        <taxon>Bacillati</taxon>
        <taxon>Bacillota</taxon>
        <taxon>Bacilli</taxon>
        <taxon>Lactobacillales</taxon>
        <taxon>Carnobacteriaceae</taxon>
        <taxon>Granulicatella</taxon>
    </lineage>
</organism>
<dbReference type="STRING" id="638301.HMPREF0444_0600"/>
<sequence length="100" mass="11733">MANENNPSMKLINQFHDDHQWRQFHNAKDLALSVSIEAAELLEIFQWTDPESAVEKKREDIEEELADVLIYCYTLAEKLDMDIDEIIAKKLVKNLKKYPV</sequence>
<gene>
    <name evidence="1" type="ORF">HMPREF0444_0600</name>
</gene>
<dbReference type="PIRSF" id="PIRSF029826">
    <property type="entry name" value="UCP029826_pph"/>
    <property type="match status" value="1"/>
</dbReference>
<dbReference type="HOGENOM" id="CLU_110454_2_1_9"/>
<dbReference type="Proteomes" id="UP000005926">
    <property type="component" value="Unassembled WGS sequence"/>
</dbReference>
<dbReference type="SUPFAM" id="SSF101386">
    <property type="entry name" value="all-alpha NTP pyrophosphatases"/>
    <property type="match status" value="1"/>
</dbReference>
<dbReference type="PANTHER" id="PTHR46523:SF1">
    <property type="entry name" value="DCTP PYROPHOSPHATASE 1"/>
    <property type="match status" value="1"/>
</dbReference>
<dbReference type="AlphaFoldDB" id="C8NFA5"/>
<dbReference type="Gene3D" id="1.10.287.1080">
    <property type="entry name" value="MazG-like"/>
    <property type="match status" value="1"/>
</dbReference>
<dbReference type="GO" id="GO:0009143">
    <property type="term" value="P:nucleoside triphosphate catabolic process"/>
    <property type="evidence" value="ECO:0007669"/>
    <property type="project" value="InterPro"/>
</dbReference>
<dbReference type="CDD" id="cd11537">
    <property type="entry name" value="NTP-PPase_RS21-C6_like"/>
    <property type="match status" value="1"/>
</dbReference>
<evidence type="ECO:0000313" key="2">
    <source>
        <dbReference type="Proteomes" id="UP000005926"/>
    </source>
</evidence>
<dbReference type="EMBL" id="ACKZ01000013">
    <property type="protein sequence ID" value="EEW37634.1"/>
    <property type="molecule type" value="Genomic_DNA"/>
</dbReference>
<accession>C8NFA5</accession>
<comment type="caution">
    <text evidence="1">The sequence shown here is derived from an EMBL/GenBank/DDBJ whole genome shotgun (WGS) entry which is preliminary data.</text>
</comment>
<dbReference type="InterPro" id="IPR025984">
    <property type="entry name" value="DCTPP"/>
</dbReference>
<evidence type="ECO:0000313" key="1">
    <source>
        <dbReference type="EMBL" id="EEW37634.1"/>
    </source>
</evidence>
<dbReference type="GeneID" id="78413070"/>